<comment type="subunit">
    <text evidence="8">Monomer.</text>
</comment>
<sequence>MQLFYVFINNLVLQALNFAFKDYFKRMFNFKKDRDGYWKWFAGNLASTLWIMLVPVWLMIPRQQRRVESGNSMAWLMYTRRHFNQMA</sequence>
<dbReference type="InterPro" id="IPR002113">
    <property type="entry name" value="ADT_euk_type"/>
</dbReference>
<dbReference type="PRINTS" id="PR00927">
    <property type="entry name" value="ADPTRNSLCASE"/>
</dbReference>
<keyword evidence="10" id="KW-1185">Reference proteome</keyword>
<comment type="caution">
    <text evidence="8">Lacks conserved residue(s) required for the propagation of feature annotation.</text>
</comment>
<organism evidence="9 10">
    <name type="scientific">Dendrobium catenatum</name>
    <dbReference type="NCBI Taxonomy" id="906689"/>
    <lineage>
        <taxon>Eukaryota</taxon>
        <taxon>Viridiplantae</taxon>
        <taxon>Streptophyta</taxon>
        <taxon>Embryophyta</taxon>
        <taxon>Tracheophyta</taxon>
        <taxon>Spermatophyta</taxon>
        <taxon>Magnoliopsida</taxon>
        <taxon>Liliopsida</taxon>
        <taxon>Asparagales</taxon>
        <taxon>Orchidaceae</taxon>
        <taxon>Epidendroideae</taxon>
        <taxon>Malaxideae</taxon>
        <taxon>Dendrobiinae</taxon>
        <taxon>Dendrobium</taxon>
    </lineage>
</organism>
<dbReference type="PANTHER" id="PTHR45635">
    <property type="entry name" value="ADP,ATP CARRIER PROTEIN 1-RELATED-RELATED"/>
    <property type="match status" value="1"/>
</dbReference>
<dbReference type="PANTHER" id="PTHR45635:SF14">
    <property type="entry name" value="ADP_ATP TRANSLOCASE"/>
    <property type="match status" value="1"/>
</dbReference>
<keyword evidence="4" id="KW-0677">Repeat</keyword>
<dbReference type="EMBL" id="KZ503165">
    <property type="protein sequence ID" value="PKU67804.1"/>
    <property type="molecule type" value="Genomic_DNA"/>
</dbReference>
<evidence type="ECO:0000256" key="6">
    <source>
        <dbReference type="ARBA" id="ARBA00022989"/>
    </source>
</evidence>
<dbReference type="GO" id="GO:0005743">
    <property type="term" value="C:mitochondrial inner membrane"/>
    <property type="evidence" value="ECO:0007669"/>
    <property type="project" value="UniProtKB-SubCell"/>
</dbReference>
<dbReference type="STRING" id="906689.A0A2I0VWL7"/>
<protein>
    <recommendedName>
        <fullName evidence="8">ADP/ATP translocase</fullName>
    </recommendedName>
    <alternativeName>
        <fullName evidence="8">ADP,ATP carrier protein</fullName>
    </alternativeName>
</protein>
<keyword evidence="5" id="KW-0999">Mitochondrion inner membrane</keyword>
<comment type="subcellular location">
    <subcellularLocation>
        <location evidence="8">Membrane</location>
        <topology evidence="8">Multi-pass membrane protein</topology>
    </subcellularLocation>
    <subcellularLocation>
        <location evidence="1">Mitochondrion inner membrane</location>
        <topology evidence="1">Multi-pass membrane protein</topology>
    </subcellularLocation>
</comment>
<evidence type="ECO:0000313" key="9">
    <source>
        <dbReference type="EMBL" id="PKU67804.1"/>
    </source>
</evidence>
<comment type="function">
    <text evidence="8">Catalyzes the exchange of ADP and ATP across the membrane.</text>
</comment>
<keyword evidence="8" id="KW-0812">Transmembrane</keyword>
<evidence type="ECO:0000256" key="7">
    <source>
        <dbReference type="ARBA" id="ARBA00023128"/>
    </source>
</evidence>
<evidence type="ECO:0000256" key="4">
    <source>
        <dbReference type="ARBA" id="ARBA00022737"/>
    </source>
</evidence>
<evidence type="ECO:0000256" key="3">
    <source>
        <dbReference type="ARBA" id="ARBA00022448"/>
    </source>
</evidence>
<dbReference type="AlphaFoldDB" id="A0A2I0VWL7"/>
<accession>A0A2I0VWL7</accession>
<dbReference type="GO" id="GO:1990544">
    <property type="term" value="P:mitochondrial ATP transmembrane transport"/>
    <property type="evidence" value="ECO:0007669"/>
    <property type="project" value="InterPro"/>
</dbReference>
<reference evidence="9 10" key="1">
    <citation type="journal article" date="2016" name="Sci. Rep.">
        <title>The Dendrobium catenatum Lindl. genome sequence provides insights into polysaccharide synthase, floral development and adaptive evolution.</title>
        <authorList>
            <person name="Zhang G.Q."/>
            <person name="Xu Q."/>
            <person name="Bian C."/>
            <person name="Tsai W.C."/>
            <person name="Yeh C.M."/>
            <person name="Liu K.W."/>
            <person name="Yoshida K."/>
            <person name="Zhang L.S."/>
            <person name="Chang S.B."/>
            <person name="Chen F."/>
            <person name="Shi Y."/>
            <person name="Su Y.Y."/>
            <person name="Zhang Y.Q."/>
            <person name="Chen L.J."/>
            <person name="Yin Y."/>
            <person name="Lin M."/>
            <person name="Huang H."/>
            <person name="Deng H."/>
            <person name="Wang Z.W."/>
            <person name="Zhu S.L."/>
            <person name="Zhao X."/>
            <person name="Deng C."/>
            <person name="Niu S.C."/>
            <person name="Huang J."/>
            <person name="Wang M."/>
            <person name="Liu G.H."/>
            <person name="Yang H.J."/>
            <person name="Xiao X.J."/>
            <person name="Hsiao Y.Y."/>
            <person name="Wu W.L."/>
            <person name="Chen Y.Y."/>
            <person name="Mitsuda N."/>
            <person name="Ohme-Takagi M."/>
            <person name="Luo Y.B."/>
            <person name="Van de Peer Y."/>
            <person name="Liu Z.J."/>
        </authorList>
    </citation>
    <scope>NUCLEOTIDE SEQUENCE [LARGE SCALE GENOMIC DNA]</scope>
    <source>
        <tissue evidence="9">The whole plant</tissue>
    </source>
</reference>
<evidence type="ECO:0000256" key="1">
    <source>
        <dbReference type="ARBA" id="ARBA00004448"/>
    </source>
</evidence>
<proteinExistence type="inferred from homology"/>
<gene>
    <name evidence="9" type="primary">AAC3</name>
    <name evidence="9" type="ORF">MA16_Dca016973</name>
</gene>
<evidence type="ECO:0000256" key="5">
    <source>
        <dbReference type="ARBA" id="ARBA00022792"/>
    </source>
</evidence>
<keyword evidence="8" id="KW-0472">Membrane</keyword>
<keyword evidence="7" id="KW-0496">Mitochondrion</keyword>
<comment type="similarity">
    <text evidence="2 8">Belongs to the mitochondrial carrier (TC 2.A.29) family.</text>
</comment>
<evidence type="ECO:0000256" key="2">
    <source>
        <dbReference type="ARBA" id="ARBA00006375"/>
    </source>
</evidence>
<keyword evidence="3 8" id="KW-0813">Transport</keyword>
<feature type="transmembrane region" description="Helical" evidence="8">
    <location>
        <begin position="37"/>
        <end position="60"/>
    </location>
</feature>
<evidence type="ECO:0000313" key="10">
    <source>
        <dbReference type="Proteomes" id="UP000233837"/>
    </source>
</evidence>
<dbReference type="GO" id="GO:0005471">
    <property type="term" value="F:ATP:ADP antiporter activity"/>
    <property type="evidence" value="ECO:0007669"/>
    <property type="project" value="UniProtKB-UniRule"/>
</dbReference>
<dbReference type="Proteomes" id="UP000233837">
    <property type="component" value="Unassembled WGS sequence"/>
</dbReference>
<evidence type="ECO:0000256" key="8">
    <source>
        <dbReference type="RuleBase" id="RU368008"/>
    </source>
</evidence>
<reference evidence="9 10" key="2">
    <citation type="journal article" date="2017" name="Nature">
        <title>The Apostasia genome and the evolution of orchids.</title>
        <authorList>
            <person name="Zhang G.Q."/>
            <person name="Liu K.W."/>
            <person name="Li Z."/>
            <person name="Lohaus R."/>
            <person name="Hsiao Y.Y."/>
            <person name="Niu S.C."/>
            <person name="Wang J.Y."/>
            <person name="Lin Y.C."/>
            <person name="Xu Q."/>
            <person name="Chen L.J."/>
            <person name="Yoshida K."/>
            <person name="Fujiwara S."/>
            <person name="Wang Z.W."/>
            <person name="Zhang Y.Q."/>
            <person name="Mitsuda N."/>
            <person name="Wang M."/>
            <person name="Liu G.H."/>
            <person name="Pecoraro L."/>
            <person name="Huang H.X."/>
            <person name="Xiao X.J."/>
            <person name="Lin M."/>
            <person name="Wu X.Y."/>
            <person name="Wu W.L."/>
            <person name="Chen Y.Y."/>
            <person name="Chang S.B."/>
            <person name="Sakamoto S."/>
            <person name="Ohme-Takagi M."/>
            <person name="Yagi M."/>
            <person name="Zeng S.J."/>
            <person name="Shen C.Y."/>
            <person name="Yeh C.M."/>
            <person name="Luo Y.B."/>
            <person name="Tsai W.C."/>
            <person name="Van de Peer Y."/>
            <person name="Liu Z.J."/>
        </authorList>
    </citation>
    <scope>NUCLEOTIDE SEQUENCE [LARGE SCALE GENOMIC DNA]</scope>
    <source>
        <tissue evidence="9">The whole plant</tissue>
    </source>
</reference>
<dbReference type="GO" id="GO:0140021">
    <property type="term" value="P:mitochondrial ADP transmembrane transport"/>
    <property type="evidence" value="ECO:0007669"/>
    <property type="project" value="InterPro"/>
</dbReference>
<keyword evidence="6 8" id="KW-1133">Transmembrane helix</keyword>
<name>A0A2I0VWL7_9ASPA</name>